<feature type="binding site" description="axial binding residue" evidence="8">
    <location>
        <position position="481"/>
    </location>
    <ligand>
        <name>heme</name>
        <dbReference type="ChEBI" id="CHEBI:30413"/>
    </ligand>
    <ligandPart>
        <name>Fe</name>
        <dbReference type="ChEBI" id="CHEBI:18248"/>
    </ligandPart>
</feature>
<evidence type="ECO:0000256" key="9">
    <source>
        <dbReference type="RuleBase" id="RU000461"/>
    </source>
</evidence>
<evidence type="ECO:0000256" key="10">
    <source>
        <dbReference type="SAM" id="Phobius"/>
    </source>
</evidence>
<name>A0AAV7GIT8_DENCH</name>
<keyword evidence="12" id="KW-1185">Reference proteome</keyword>
<keyword evidence="5 9" id="KW-0560">Oxidoreductase</keyword>
<feature type="transmembrane region" description="Helical" evidence="10">
    <location>
        <begin position="33"/>
        <end position="56"/>
    </location>
</feature>
<evidence type="ECO:0000256" key="4">
    <source>
        <dbReference type="ARBA" id="ARBA00022723"/>
    </source>
</evidence>
<dbReference type="PANTHER" id="PTHR47946:SF6">
    <property type="entry name" value="CYTOCHROME P450 78A7"/>
    <property type="match status" value="1"/>
</dbReference>
<evidence type="ECO:0000256" key="5">
    <source>
        <dbReference type="ARBA" id="ARBA00023002"/>
    </source>
</evidence>
<dbReference type="InterPro" id="IPR001128">
    <property type="entry name" value="Cyt_P450"/>
</dbReference>
<protein>
    <recommendedName>
        <fullName evidence="13">Cytochrome P450</fullName>
    </recommendedName>
</protein>
<gene>
    <name evidence="11" type="ORF">IEQ34_015375</name>
</gene>
<evidence type="ECO:0008006" key="13">
    <source>
        <dbReference type="Google" id="ProtNLM"/>
    </source>
</evidence>
<comment type="cofactor">
    <cofactor evidence="1 8">
        <name>heme</name>
        <dbReference type="ChEBI" id="CHEBI:30413"/>
    </cofactor>
</comment>
<dbReference type="Proteomes" id="UP000775213">
    <property type="component" value="Unassembled WGS sequence"/>
</dbReference>
<evidence type="ECO:0000256" key="2">
    <source>
        <dbReference type="ARBA" id="ARBA00010617"/>
    </source>
</evidence>
<dbReference type="FunFam" id="1.10.630.10:FF:000016">
    <property type="entry name" value="Cytochrome P450 78A5"/>
    <property type="match status" value="1"/>
</dbReference>
<evidence type="ECO:0000313" key="11">
    <source>
        <dbReference type="EMBL" id="KAH0455343.1"/>
    </source>
</evidence>
<dbReference type="Pfam" id="PF00067">
    <property type="entry name" value="p450"/>
    <property type="match status" value="1"/>
</dbReference>
<dbReference type="InterPro" id="IPR002401">
    <property type="entry name" value="Cyt_P450_E_grp-I"/>
</dbReference>
<dbReference type="InterPro" id="IPR051996">
    <property type="entry name" value="Cytochrome_P450_78A"/>
</dbReference>
<keyword evidence="4 8" id="KW-0479">Metal-binding</keyword>
<dbReference type="AlphaFoldDB" id="A0AAV7GIT8"/>
<proteinExistence type="inferred from homology"/>
<dbReference type="PRINTS" id="PR00385">
    <property type="entry name" value="P450"/>
</dbReference>
<keyword evidence="7 9" id="KW-0503">Monooxygenase</keyword>
<accession>A0AAV7GIT8</accession>
<dbReference type="GO" id="GO:0016705">
    <property type="term" value="F:oxidoreductase activity, acting on paired donors, with incorporation or reduction of molecular oxygen"/>
    <property type="evidence" value="ECO:0007669"/>
    <property type="project" value="InterPro"/>
</dbReference>
<dbReference type="SUPFAM" id="SSF48264">
    <property type="entry name" value="Cytochrome P450"/>
    <property type="match status" value="1"/>
</dbReference>
<comment type="similarity">
    <text evidence="2 9">Belongs to the cytochrome P450 family.</text>
</comment>
<keyword evidence="10" id="KW-0472">Membrane</keyword>
<evidence type="ECO:0000256" key="1">
    <source>
        <dbReference type="ARBA" id="ARBA00001971"/>
    </source>
</evidence>
<organism evidence="11 12">
    <name type="scientific">Dendrobium chrysotoxum</name>
    <name type="common">Orchid</name>
    <dbReference type="NCBI Taxonomy" id="161865"/>
    <lineage>
        <taxon>Eukaryota</taxon>
        <taxon>Viridiplantae</taxon>
        <taxon>Streptophyta</taxon>
        <taxon>Embryophyta</taxon>
        <taxon>Tracheophyta</taxon>
        <taxon>Spermatophyta</taxon>
        <taxon>Magnoliopsida</taxon>
        <taxon>Liliopsida</taxon>
        <taxon>Asparagales</taxon>
        <taxon>Orchidaceae</taxon>
        <taxon>Epidendroideae</taxon>
        <taxon>Malaxideae</taxon>
        <taxon>Dendrobiinae</taxon>
        <taxon>Dendrobium</taxon>
    </lineage>
</organism>
<evidence type="ECO:0000256" key="7">
    <source>
        <dbReference type="ARBA" id="ARBA00023033"/>
    </source>
</evidence>
<dbReference type="PRINTS" id="PR00463">
    <property type="entry name" value="EP450I"/>
</dbReference>
<dbReference type="InterPro" id="IPR036396">
    <property type="entry name" value="Cyt_P450_sf"/>
</dbReference>
<dbReference type="Gene3D" id="1.10.630.10">
    <property type="entry name" value="Cytochrome P450"/>
    <property type="match status" value="1"/>
</dbReference>
<dbReference type="GO" id="GO:0020037">
    <property type="term" value="F:heme binding"/>
    <property type="evidence" value="ECO:0007669"/>
    <property type="project" value="InterPro"/>
</dbReference>
<keyword evidence="6 8" id="KW-0408">Iron</keyword>
<dbReference type="InterPro" id="IPR017972">
    <property type="entry name" value="Cyt_P450_CS"/>
</dbReference>
<evidence type="ECO:0000256" key="3">
    <source>
        <dbReference type="ARBA" id="ARBA00022617"/>
    </source>
</evidence>
<dbReference type="EMBL" id="JAGFBR010000014">
    <property type="protein sequence ID" value="KAH0455343.1"/>
    <property type="molecule type" value="Genomic_DNA"/>
</dbReference>
<reference evidence="11 12" key="1">
    <citation type="journal article" date="2021" name="Hortic Res">
        <title>Chromosome-scale assembly of the Dendrobium chrysotoxum genome enhances the understanding of orchid evolution.</title>
        <authorList>
            <person name="Zhang Y."/>
            <person name="Zhang G.Q."/>
            <person name="Zhang D."/>
            <person name="Liu X.D."/>
            <person name="Xu X.Y."/>
            <person name="Sun W.H."/>
            <person name="Yu X."/>
            <person name="Zhu X."/>
            <person name="Wang Z.W."/>
            <person name="Zhao X."/>
            <person name="Zhong W.Y."/>
            <person name="Chen H."/>
            <person name="Yin W.L."/>
            <person name="Huang T."/>
            <person name="Niu S.C."/>
            <person name="Liu Z.J."/>
        </authorList>
    </citation>
    <scope>NUCLEOTIDE SEQUENCE [LARGE SCALE GENOMIC DNA]</scope>
    <source>
        <strain evidence="11">Lindl</strain>
    </source>
</reference>
<dbReference type="PROSITE" id="PS00086">
    <property type="entry name" value="CYTOCHROME_P450"/>
    <property type="match status" value="1"/>
</dbReference>
<keyword evidence="10" id="KW-1133">Transmembrane helix</keyword>
<sequence>MASIDLLPLSPTKDSSFFIFSTLPTLLPPTTNASLLLLLLLFLPLLVLFLTTPFLFSSLLPSPRPTPIPGPRGLPFLGSLLSLSTLPHRTLAKLSRSYSSSGGQTLLSFSIGSTTAVISSDPTLSRELLSHPLLSNRPLKLSARQLLFSRSLGFSPYGPYWRLLRRISSTHLFSPRSIAVHANSRASDASILISRIATAQKLHGCITLRPHIQAAALDNIMGVVYGRRYDEGDGMEIQGMVREGFELLGGFSFADYVGWLGFFHRKQVGRRCEVLVGRVKNFFGQIIEKHRGPECNKDDGEECVGRDFVDVLLSLRGEEKLDDEDIIAILWEMVFRGTDTTALLTEWAIAELVLNPGIQARLRLEIDDVVGSGRAATDADVERMPYLQAIIKETLRAHPPGPLLSWARLATGDVQLSNGMVVPAGTTTMVNMWAIAHDEKIWDRPDEFSPERFIVAEGGADVDVRGGDLRLAPFGSGRRVCPGRNLGLITVGLWVARLAQCFEWVPTKGSPVCLDEVLKLSLEMKNPLVAVAIPRENFGTYL</sequence>
<evidence type="ECO:0000256" key="8">
    <source>
        <dbReference type="PIRSR" id="PIRSR602401-1"/>
    </source>
</evidence>
<evidence type="ECO:0000313" key="12">
    <source>
        <dbReference type="Proteomes" id="UP000775213"/>
    </source>
</evidence>
<dbReference type="GO" id="GO:0005506">
    <property type="term" value="F:iron ion binding"/>
    <property type="evidence" value="ECO:0007669"/>
    <property type="project" value="InterPro"/>
</dbReference>
<dbReference type="GO" id="GO:0004497">
    <property type="term" value="F:monooxygenase activity"/>
    <property type="evidence" value="ECO:0007669"/>
    <property type="project" value="UniProtKB-KW"/>
</dbReference>
<evidence type="ECO:0000256" key="6">
    <source>
        <dbReference type="ARBA" id="ARBA00023004"/>
    </source>
</evidence>
<dbReference type="PANTHER" id="PTHR47946">
    <property type="entry name" value="CYTOCHROME P450 78A7-RELATED"/>
    <property type="match status" value="1"/>
</dbReference>
<keyword evidence="10" id="KW-0812">Transmembrane</keyword>
<comment type="caution">
    <text evidence="11">The sequence shown here is derived from an EMBL/GenBank/DDBJ whole genome shotgun (WGS) entry which is preliminary data.</text>
</comment>
<keyword evidence="3 8" id="KW-0349">Heme</keyword>